<sequence length="134" mass="14917">MGRELQIVIDAHDPVRLAEFWATALGYVVEPAPRGFESWREFARVNDIPKDRWAVGLIDPDGRGPRVFLPTVTDTKRGKNRVHLDIFVGGGREQIAVEVARLVGIGATHVADRAERGTSWTVLQDPEGNEFCVQ</sequence>
<protein>
    <submittedName>
        <fullName evidence="2">VOC family protein</fullName>
    </submittedName>
</protein>
<accession>A0ABV7YLR7</accession>
<organism evidence="2 3">
    <name type="scientific">Tenggerimyces flavus</name>
    <dbReference type="NCBI Taxonomy" id="1708749"/>
    <lineage>
        <taxon>Bacteria</taxon>
        <taxon>Bacillati</taxon>
        <taxon>Actinomycetota</taxon>
        <taxon>Actinomycetes</taxon>
        <taxon>Propionibacteriales</taxon>
        <taxon>Nocardioidaceae</taxon>
        <taxon>Tenggerimyces</taxon>
    </lineage>
</organism>
<dbReference type="Gene3D" id="3.10.180.10">
    <property type="entry name" value="2,3-Dihydroxybiphenyl 1,2-Dioxygenase, domain 1"/>
    <property type="match status" value="1"/>
</dbReference>
<gene>
    <name evidence="2" type="ORF">ACFOUW_27855</name>
</gene>
<dbReference type="PANTHER" id="PTHR35908:SF1">
    <property type="entry name" value="CONSERVED PROTEIN"/>
    <property type="match status" value="1"/>
</dbReference>
<dbReference type="SUPFAM" id="SSF54593">
    <property type="entry name" value="Glyoxalase/Bleomycin resistance protein/Dihydroxybiphenyl dioxygenase"/>
    <property type="match status" value="1"/>
</dbReference>
<dbReference type="PANTHER" id="PTHR35908">
    <property type="entry name" value="HYPOTHETICAL FUSION PROTEIN"/>
    <property type="match status" value="1"/>
</dbReference>
<evidence type="ECO:0000313" key="3">
    <source>
        <dbReference type="Proteomes" id="UP001595699"/>
    </source>
</evidence>
<proteinExistence type="predicted"/>
<dbReference type="InterPro" id="IPR029068">
    <property type="entry name" value="Glyas_Bleomycin-R_OHBP_Dase"/>
</dbReference>
<dbReference type="InterPro" id="IPR041581">
    <property type="entry name" value="Glyoxalase_6"/>
</dbReference>
<feature type="domain" description="Glyoxalase-like" evidence="1">
    <location>
        <begin position="6"/>
        <end position="133"/>
    </location>
</feature>
<dbReference type="EMBL" id="JBHRZH010000031">
    <property type="protein sequence ID" value="MFC3764685.1"/>
    <property type="molecule type" value="Genomic_DNA"/>
</dbReference>
<evidence type="ECO:0000313" key="2">
    <source>
        <dbReference type="EMBL" id="MFC3764685.1"/>
    </source>
</evidence>
<dbReference type="RefSeq" id="WP_205119009.1">
    <property type="nucleotide sequence ID" value="NZ_JAFBCM010000001.1"/>
</dbReference>
<dbReference type="Pfam" id="PF18029">
    <property type="entry name" value="Glyoxalase_6"/>
    <property type="match status" value="1"/>
</dbReference>
<evidence type="ECO:0000259" key="1">
    <source>
        <dbReference type="Pfam" id="PF18029"/>
    </source>
</evidence>
<keyword evidence="3" id="KW-1185">Reference proteome</keyword>
<reference evidence="3" key="1">
    <citation type="journal article" date="2019" name="Int. J. Syst. Evol. Microbiol.">
        <title>The Global Catalogue of Microorganisms (GCM) 10K type strain sequencing project: providing services to taxonomists for standard genome sequencing and annotation.</title>
        <authorList>
            <consortium name="The Broad Institute Genomics Platform"/>
            <consortium name="The Broad Institute Genome Sequencing Center for Infectious Disease"/>
            <person name="Wu L."/>
            <person name="Ma J."/>
        </authorList>
    </citation>
    <scope>NUCLEOTIDE SEQUENCE [LARGE SCALE GENOMIC DNA]</scope>
    <source>
        <strain evidence="3">CGMCC 4.7241</strain>
    </source>
</reference>
<name>A0ABV7YLR7_9ACTN</name>
<comment type="caution">
    <text evidence="2">The sequence shown here is derived from an EMBL/GenBank/DDBJ whole genome shotgun (WGS) entry which is preliminary data.</text>
</comment>
<dbReference type="Proteomes" id="UP001595699">
    <property type="component" value="Unassembled WGS sequence"/>
</dbReference>